<protein>
    <recommendedName>
        <fullName evidence="4">Holin of 3TMs, for gene-transfer release</fullName>
    </recommendedName>
</protein>
<gene>
    <name evidence="2" type="ORF">ECB94_03905</name>
</gene>
<feature type="transmembrane region" description="Helical" evidence="1">
    <location>
        <begin position="142"/>
        <end position="163"/>
    </location>
</feature>
<evidence type="ECO:0000313" key="2">
    <source>
        <dbReference type="EMBL" id="AYV20498.1"/>
    </source>
</evidence>
<keyword evidence="1" id="KW-0812">Transmembrane</keyword>
<keyword evidence="1" id="KW-0472">Membrane</keyword>
<evidence type="ECO:0000256" key="1">
    <source>
        <dbReference type="SAM" id="Phobius"/>
    </source>
</evidence>
<dbReference type="EMBL" id="CP033577">
    <property type="protein sequence ID" value="AYV20498.1"/>
    <property type="molecule type" value="Genomic_DNA"/>
</dbReference>
<evidence type="ECO:0000313" key="3">
    <source>
        <dbReference type="Proteomes" id="UP000279760"/>
    </source>
</evidence>
<name>A0A3G4V9I2_9VIBR</name>
<dbReference type="Proteomes" id="UP000279760">
    <property type="component" value="Chromosome 1"/>
</dbReference>
<keyword evidence="1" id="KW-1133">Transmembrane helix</keyword>
<dbReference type="Pfam" id="PF11351">
    <property type="entry name" value="GTA_holin_3TM"/>
    <property type="match status" value="1"/>
</dbReference>
<organism evidence="2 3">
    <name type="scientific">Vibrio mediterranei</name>
    <dbReference type="NCBI Taxonomy" id="689"/>
    <lineage>
        <taxon>Bacteria</taxon>
        <taxon>Pseudomonadati</taxon>
        <taxon>Pseudomonadota</taxon>
        <taxon>Gammaproteobacteria</taxon>
        <taxon>Vibrionales</taxon>
        <taxon>Vibrionaceae</taxon>
        <taxon>Vibrio</taxon>
    </lineage>
</organism>
<evidence type="ECO:0008006" key="4">
    <source>
        <dbReference type="Google" id="ProtNLM"/>
    </source>
</evidence>
<proteinExistence type="predicted"/>
<feature type="transmembrane region" description="Helical" evidence="1">
    <location>
        <begin position="114"/>
        <end position="136"/>
    </location>
</feature>
<reference evidence="2 3" key="1">
    <citation type="submission" date="2018-11" db="EMBL/GenBank/DDBJ databases">
        <title>Complete Genome Sequence of Vbrio mediterranei 117-T6: a Potential Pathogen Bacteria Isolated from the Conchocelis of Pyropia.</title>
        <authorList>
            <person name="Liu Q."/>
        </authorList>
    </citation>
    <scope>NUCLEOTIDE SEQUENCE [LARGE SCALE GENOMIC DNA]</scope>
    <source>
        <strain evidence="2 3">117-T6</strain>
    </source>
</reference>
<dbReference type="InterPro" id="IPR021497">
    <property type="entry name" value="GTA_holin_3TM"/>
</dbReference>
<sequence>MWDKVKSMIASAAPLVGGLIGGPVGGSVGALVAHTLGVENTPEAIEVELKNNPDALLKIKQMESDERIRLRELAYQHAELESAERKLALTEQHKLMKAELDSEDSYVRRWRPTFGYAVCLAWSSLFFGIALLMLIHPEHTEAAFTGAAKLTGLFSVALTVLGLNIHKRSQDKQVSSGVMPAGVLGSVASKLRGGADVR</sequence>
<dbReference type="AlphaFoldDB" id="A0A3G4V9I2"/>
<accession>A0A3G4V9I2</accession>
<dbReference type="RefSeq" id="WP_124940046.1">
    <property type="nucleotide sequence ID" value="NZ_CP033577.1"/>
</dbReference>